<dbReference type="OrthoDB" id="9771932at2"/>
<dbReference type="GO" id="GO:0016787">
    <property type="term" value="F:hydrolase activity"/>
    <property type="evidence" value="ECO:0007669"/>
    <property type="project" value="InterPro"/>
</dbReference>
<feature type="domain" description="Amidohydrolase-related" evidence="2">
    <location>
        <begin position="39"/>
        <end position="264"/>
    </location>
</feature>
<dbReference type="InterPro" id="IPR032465">
    <property type="entry name" value="ACMSD"/>
</dbReference>
<dbReference type="Pfam" id="PF04909">
    <property type="entry name" value="Amidohydro_2"/>
    <property type="match status" value="1"/>
</dbReference>
<name>A0A1I3C3G9_SELRU</name>
<dbReference type="AlphaFoldDB" id="A0A1I3C3G9"/>
<keyword evidence="1" id="KW-0456">Lyase</keyword>
<dbReference type="InterPro" id="IPR032466">
    <property type="entry name" value="Metal_Hydrolase"/>
</dbReference>
<dbReference type="Gene3D" id="3.20.20.140">
    <property type="entry name" value="Metal-dependent hydrolases"/>
    <property type="match status" value="1"/>
</dbReference>
<dbReference type="GO" id="GO:0005737">
    <property type="term" value="C:cytoplasm"/>
    <property type="evidence" value="ECO:0007669"/>
    <property type="project" value="TreeGrafter"/>
</dbReference>
<accession>A0A1I3C3G9</accession>
<dbReference type="SUPFAM" id="SSF51556">
    <property type="entry name" value="Metallo-dependent hydrolases"/>
    <property type="match status" value="1"/>
</dbReference>
<dbReference type="EMBL" id="FOQK01000002">
    <property type="protein sequence ID" value="SFH69094.1"/>
    <property type="molecule type" value="Genomic_DNA"/>
</dbReference>
<dbReference type="GO" id="GO:0019748">
    <property type="term" value="P:secondary metabolic process"/>
    <property type="evidence" value="ECO:0007669"/>
    <property type="project" value="TreeGrafter"/>
</dbReference>
<organism evidence="3 4">
    <name type="scientific">Selenomonas ruminantium</name>
    <dbReference type="NCBI Taxonomy" id="971"/>
    <lineage>
        <taxon>Bacteria</taxon>
        <taxon>Bacillati</taxon>
        <taxon>Bacillota</taxon>
        <taxon>Negativicutes</taxon>
        <taxon>Selenomonadales</taxon>
        <taxon>Selenomonadaceae</taxon>
        <taxon>Selenomonas</taxon>
    </lineage>
</organism>
<dbReference type="PANTHER" id="PTHR21240">
    <property type="entry name" value="2-AMINO-3-CARBOXYLMUCONATE-6-SEMIALDEHYDE DECARBOXYLASE"/>
    <property type="match status" value="1"/>
</dbReference>
<evidence type="ECO:0000256" key="1">
    <source>
        <dbReference type="ARBA" id="ARBA00023239"/>
    </source>
</evidence>
<dbReference type="GO" id="GO:0016831">
    <property type="term" value="F:carboxy-lyase activity"/>
    <property type="evidence" value="ECO:0007669"/>
    <property type="project" value="InterPro"/>
</dbReference>
<sequence>MIIDSHEHLLLPVERQLAKMDEAGIERAVLFGTTPHPELAKDLMALETEMAALQKILAGDNPQAYCERLREKNAEVSRMVARYPERFWGFGNVPLGLELTQTKAWLEEQITALGLCGVGEIAPGNETQMRQIGTILQAMQRTRIYPLWVHTFAPVSRDSLAILMELCQRYENIPVIFGHLGGTHWLEVIKFAKGQPNVYLDLSAAFSTLAVKMALTELPQRCLYSSDAPYGEPLLSRQLVEYMSPSSAIAAAVLGENTQRVLNLIG</sequence>
<gene>
    <name evidence="3" type="ORF">SAMN04487861_102130</name>
</gene>
<dbReference type="RefSeq" id="WP_075441859.1">
    <property type="nucleotide sequence ID" value="NZ_FOQK01000002.1"/>
</dbReference>
<reference evidence="3 4" key="1">
    <citation type="submission" date="2016-10" db="EMBL/GenBank/DDBJ databases">
        <authorList>
            <person name="de Groot N.N."/>
        </authorList>
    </citation>
    <scope>NUCLEOTIDE SEQUENCE [LARGE SCALE GENOMIC DNA]</scope>
    <source>
        <strain evidence="3 4">Z108</strain>
    </source>
</reference>
<proteinExistence type="predicted"/>
<evidence type="ECO:0000259" key="2">
    <source>
        <dbReference type="Pfam" id="PF04909"/>
    </source>
</evidence>
<dbReference type="PANTHER" id="PTHR21240:SF28">
    <property type="entry name" value="ISO-OROTATE DECARBOXYLASE (EUROFUNG)"/>
    <property type="match status" value="1"/>
</dbReference>
<evidence type="ECO:0000313" key="4">
    <source>
        <dbReference type="Proteomes" id="UP000183639"/>
    </source>
</evidence>
<protein>
    <recommendedName>
        <fullName evidence="2">Amidohydrolase-related domain-containing protein</fullName>
    </recommendedName>
</protein>
<dbReference type="Proteomes" id="UP000183639">
    <property type="component" value="Unassembled WGS sequence"/>
</dbReference>
<evidence type="ECO:0000313" key="3">
    <source>
        <dbReference type="EMBL" id="SFH69094.1"/>
    </source>
</evidence>
<dbReference type="InterPro" id="IPR006680">
    <property type="entry name" value="Amidohydro-rel"/>
</dbReference>